<organism evidence="1 2">
    <name type="scientific">Volucribacter amazonae</name>
    <dbReference type="NCBI Taxonomy" id="256731"/>
    <lineage>
        <taxon>Bacteria</taxon>
        <taxon>Pseudomonadati</taxon>
        <taxon>Pseudomonadota</taxon>
        <taxon>Gammaproteobacteria</taxon>
        <taxon>Pasteurellales</taxon>
        <taxon>Pasteurellaceae</taxon>
        <taxon>Volucribacter</taxon>
    </lineage>
</organism>
<evidence type="ECO:0000313" key="2">
    <source>
        <dbReference type="Proteomes" id="UP001155500"/>
    </source>
</evidence>
<protein>
    <submittedName>
        <fullName evidence="1">Uncharacterized protein</fullName>
    </submittedName>
</protein>
<dbReference type="AlphaFoldDB" id="A0A9X4PAZ5"/>
<keyword evidence="2" id="KW-1185">Reference proteome</keyword>
<evidence type="ECO:0000313" key="1">
    <source>
        <dbReference type="EMBL" id="MDG6894339.1"/>
    </source>
</evidence>
<dbReference type="RefSeq" id="WP_279571825.1">
    <property type="nucleotide sequence ID" value="NZ_LWID01000001.1"/>
</dbReference>
<gene>
    <name evidence="1" type="ORF">A6A20_01520</name>
</gene>
<accession>A0A9X4PAZ5</accession>
<reference evidence="1" key="1">
    <citation type="submission" date="2016-03" db="EMBL/GenBank/DDBJ databases">
        <title>Co-evolution between Pasteurellaceae and their hosts.</title>
        <authorList>
            <person name="Hansen M.J."/>
            <person name="Bojesen A.M."/>
            <person name="Planet P."/>
        </authorList>
    </citation>
    <scope>NUCLEOTIDE SEQUENCE</scope>
    <source>
        <strain evidence="1">146/S8/89</strain>
    </source>
</reference>
<name>A0A9X4PAZ5_9PAST</name>
<proteinExistence type="predicted"/>
<dbReference type="EMBL" id="LWID01000001">
    <property type="protein sequence ID" value="MDG6894339.1"/>
    <property type="molecule type" value="Genomic_DNA"/>
</dbReference>
<dbReference type="Proteomes" id="UP001155500">
    <property type="component" value="Unassembled WGS sequence"/>
</dbReference>
<comment type="caution">
    <text evidence="1">The sequence shown here is derived from an EMBL/GenBank/DDBJ whole genome shotgun (WGS) entry which is preliminary data.</text>
</comment>
<sequence length="120" mass="14034">MTQLEFVNILNELIVKGSCDSVLKLLNDPPGRRPPQYLVEMSNFFKSQDENSKEMIKKIISFTADTALFGLFCIIDDVRTFDNEHGHLELFYIKEKTKVLLNDPEQEYLHDIFNSLENKY</sequence>